<dbReference type="InterPro" id="IPR036396">
    <property type="entry name" value="Cyt_P450_sf"/>
</dbReference>
<evidence type="ECO:0000256" key="4">
    <source>
        <dbReference type="ARBA" id="ARBA00022617"/>
    </source>
</evidence>
<dbReference type="InterPro" id="IPR050121">
    <property type="entry name" value="Cytochrome_P450_monoxygenase"/>
</dbReference>
<organism evidence="10 11">
    <name type="scientific">Russula ochroleuca</name>
    <dbReference type="NCBI Taxonomy" id="152965"/>
    <lineage>
        <taxon>Eukaryota</taxon>
        <taxon>Fungi</taxon>
        <taxon>Dikarya</taxon>
        <taxon>Basidiomycota</taxon>
        <taxon>Agaricomycotina</taxon>
        <taxon>Agaricomycetes</taxon>
        <taxon>Russulales</taxon>
        <taxon>Russulaceae</taxon>
        <taxon>Russula</taxon>
    </lineage>
</organism>
<keyword evidence="8" id="KW-0503">Monooxygenase</keyword>
<dbReference type="GO" id="GO:0016705">
    <property type="term" value="F:oxidoreductase activity, acting on paired donors, with incorporation or reduction of molecular oxygen"/>
    <property type="evidence" value="ECO:0007669"/>
    <property type="project" value="InterPro"/>
</dbReference>
<evidence type="ECO:0000256" key="9">
    <source>
        <dbReference type="SAM" id="MobiDB-lite"/>
    </source>
</evidence>
<reference evidence="10" key="2">
    <citation type="journal article" date="2020" name="Nat. Commun.">
        <title>Large-scale genome sequencing of mycorrhizal fungi provides insights into the early evolution of symbiotic traits.</title>
        <authorList>
            <person name="Miyauchi S."/>
            <person name="Kiss E."/>
            <person name="Kuo A."/>
            <person name="Drula E."/>
            <person name="Kohler A."/>
            <person name="Sanchez-Garcia M."/>
            <person name="Morin E."/>
            <person name="Andreopoulos B."/>
            <person name="Barry K.W."/>
            <person name="Bonito G."/>
            <person name="Buee M."/>
            <person name="Carver A."/>
            <person name="Chen C."/>
            <person name="Cichocki N."/>
            <person name="Clum A."/>
            <person name="Culley D."/>
            <person name="Crous P.W."/>
            <person name="Fauchery L."/>
            <person name="Girlanda M."/>
            <person name="Hayes R.D."/>
            <person name="Keri Z."/>
            <person name="LaButti K."/>
            <person name="Lipzen A."/>
            <person name="Lombard V."/>
            <person name="Magnuson J."/>
            <person name="Maillard F."/>
            <person name="Murat C."/>
            <person name="Nolan M."/>
            <person name="Ohm R.A."/>
            <person name="Pangilinan J."/>
            <person name="Pereira M.F."/>
            <person name="Perotto S."/>
            <person name="Peter M."/>
            <person name="Pfister S."/>
            <person name="Riley R."/>
            <person name="Sitrit Y."/>
            <person name="Stielow J.B."/>
            <person name="Szollosi G."/>
            <person name="Zifcakova L."/>
            <person name="Stursova M."/>
            <person name="Spatafora J.W."/>
            <person name="Tedersoo L."/>
            <person name="Vaario L.M."/>
            <person name="Yamada A."/>
            <person name="Yan M."/>
            <person name="Wang P."/>
            <person name="Xu J."/>
            <person name="Bruns T."/>
            <person name="Baldrian P."/>
            <person name="Vilgalys R."/>
            <person name="Dunand C."/>
            <person name="Henrissat B."/>
            <person name="Grigoriev I.V."/>
            <person name="Hibbett D."/>
            <person name="Nagy L.G."/>
            <person name="Martin F.M."/>
        </authorList>
    </citation>
    <scope>NUCLEOTIDE SEQUENCE</scope>
    <source>
        <strain evidence="10">Prilba</strain>
    </source>
</reference>
<dbReference type="Gene3D" id="1.10.630.10">
    <property type="entry name" value="Cytochrome P450"/>
    <property type="match status" value="1"/>
</dbReference>
<dbReference type="GO" id="GO:0020037">
    <property type="term" value="F:heme binding"/>
    <property type="evidence" value="ECO:0007669"/>
    <property type="project" value="InterPro"/>
</dbReference>
<evidence type="ECO:0000256" key="1">
    <source>
        <dbReference type="ARBA" id="ARBA00001971"/>
    </source>
</evidence>
<dbReference type="GO" id="GO:0005506">
    <property type="term" value="F:iron ion binding"/>
    <property type="evidence" value="ECO:0007669"/>
    <property type="project" value="InterPro"/>
</dbReference>
<comment type="similarity">
    <text evidence="3">Belongs to the cytochrome P450 family.</text>
</comment>
<keyword evidence="5" id="KW-0479">Metal-binding</keyword>
<accession>A0A9P5MT30</accession>
<keyword evidence="6" id="KW-0560">Oxidoreductase</keyword>
<dbReference type="Pfam" id="PF00067">
    <property type="entry name" value="p450"/>
    <property type="match status" value="2"/>
</dbReference>
<keyword evidence="11" id="KW-1185">Reference proteome</keyword>
<dbReference type="PANTHER" id="PTHR24305:SF166">
    <property type="entry name" value="CYTOCHROME P450 12A4, MITOCHONDRIAL-RELATED"/>
    <property type="match status" value="1"/>
</dbReference>
<evidence type="ECO:0000256" key="2">
    <source>
        <dbReference type="ARBA" id="ARBA00005179"/>
    </source>
</evidence>
<name>A0A9P5MT30_9AGAM</name>
<evidence type="ECO:0000313" key="11">
    <source>
        <dbReference type="Proteomes" id="UP000759537"/>
    </source>
</evidence>
<protein>
    <submittedName>
        <fullName evidence="10">Cytochrome P450</fullName>
    </submittedName>
</protein>
<dbReference type="GO" id="GO:0004497">
    <property type="term" value="F:monooxygenase activity"/>
    <property type="evidence" value="ECO:0007669"/>
    <property type="project" value="UniProtKB-KW"/>
</dbReference>
<reference evidence="10" key="1">
    <citation type="submission" date="2019-10" db="EMBL/GenBank/DDBJ databases">
        <authorList>
            <consortium name="DOE Joint Genome Institute"/>
            <person name="Kuo A."/>
            <person name="Miyauchi S."/>
            <person name="Kiss E."/>
            <person name="Drula E."/>
            <person name="Kohler A."/>
            <person name="Sanchez-Garcia M."/>
            <person name="Andreopoulos B."/>
            <person name="Barry K.W."/>
            <person name="Bonito G."/>
            <person name="Buee M."/>
            <person name="Carver A."/>
            <person name="Chen C."/>
            <person name="Cichocki N."/>
            <person name="Clum A."/>
            <person name="Culley D."/>
            <person name="Crous P.W."/>
            <person name="Fauchery L."/>
            <person name="Girlanda M."/>
            <person name="Hayes R."/>
            <person name="Keri Z."/>
            <person name="LaButti K."/>
            <person name="Lipzen A."/>
            <person name="Lombard V."/>
            <person name="Magnuson J."/>
            <person name="Maillard F."/>
            <person name="Morin E."/>
            <person name="Murat C."/>
            <person name="Nolan M."/>
            <person name="Ohm R."/>
            <person name="Pangilinan J."/>
            <person name="Pereira M."/>
            <person name="Perotto S."/>
            <person name="Peter M."/>
            <person name="Riley R."/>
            <person name="Sitrit Y."/>
            <person name="Stielow B."/>
            <person name="Szollosi G."/>
            <person name="Zifcakova L."/>
            <person name="Stursova M."/>
            <person name="Spatafora J.W."/>
            <person name="Tedersoo L."/>
            <person name="Vaario L.-M."/>
            <person name="Yamada A."/>
            <person name="Yan M."/>
            <person name="Wang P."/>
            <person name="Xu J."/>
            <person name="Bruns T."/>
            <person name="Baldrian P."/>
            <person name="Vilgalys R."/>
            <person name="Henrissat B."/>
            <person name="Grigoriev I.V."/>
            <person name="Hibbett D."/>
            <person name="Nagy L.G."/>
            <person name="Martin F.M."/>
        </authorList>
    </citation>
    <scope>NUCLEOTIDE SEQUENCE</scope>
    <source>
        <strain evidence="10">Prilba</strain>
    </source>
</reference>
<evidence type="ECO:0000256" key="8">
    <source>
        <dbReference type="ARBA" id="ARBA00023033"/>
    </source>
</evidence>
<gene>
    <name evidence="10" type="ORF">DFH94DRAFT_633933</name>
</gene>
<feature type="compositionally biased region" description="Polar residues" evidence="9">
    <location>
        <begin position="204"/>
        <end position="217"/>
    </location>
</feature>
<dbReference type="AlphaFoldDB" id="A0A9P5MT30"/>
<evidence type="ECO:0000256" key="5">
    <source>
        <dbReference type="ARBA" id="ARBA00022723"/>
    </source>
</evidence>
<comment type="pathway">
    <text evidence="2">Secondary metabolite biosynthesis.</text>
</comment>
<dbReference type="OrthoDB" id="1470350at2759"/>
<evidence type="ECO:0000256" key="6">
    <source>
        <dbReference type="ARBA" id="ARBA00023002"/>
    </source>
</evidence>
<comment type="cofactor">
    <cofactor evidence="1">
        <name>heme</name>
        <dbReference type="ChEBI" id="CHEBI:30413"/>
    </cofactor>
</comment>
<dbReference type="InterPro" id="IPR001128">
    <property type="entry name" value="Cyt_P450"/>
</dbReference>
<evidence type="ECO:0000256" key="3">
    <source>
        <dbReference type="ARBA" id="ARBA00010617"/>
    </source>
</evidence>
<evidence type="ECO:0000313" key="10">
    <source>
        <dbReference type="EMBL" id="KAF8477976.1"/>
    </source>
</evidence>
<feature type="region of interest" description="Disordered" evidence="9">
    <location>
        <begin position="174"/>
        <end position="217"/>
    </location>
</feature>
<keyword evidence="7" id="KW-0408">Iron</keyword>
<dbReference type="PRINTS" id="PR00385">
    <property type="entry name" value="P450"/>
</dbReference>
<sequence length="629" mass="69442">MPFSFPFSFLSSLLVLVSALVLYSLRPLLFLVVARFCSPLRLLPSPPSPSFFLGNLAQLADQENNDIFHTWTEQYGHTFTYRGFINGHRLFTTDPTALSYILGHAYDFPKPKFITDALAEMGAGHDGLLTAQGEVHRRQNQAFSPSHIKSILPIFREKAERLRDIFIQLVDAPSPRSASHPRSVPPCPNSLSTIHSSGDAVHGNSLSTHPTSNPLNTEPSVTTIDVLAWLGRATLDVIGEAGFGYALNSLPPPGADPHSTHKSENELAHAFAAIFSTQHQFRILTVLAVWFPFLRRFRPESRAIQEAQARMQRIGTQLINDRKATISQNLPESNVPISRDILSVLLRANAAISASQALTHSEILSQISTFLAAGHETTASALTWTLYALARASTAQTRLRAALRACDRSDFHAVLNLPLLEYTVREALRLHAPVSGTLRVYAGAASECFVPLQNPIRVRVPTWRRLFRWFRCSSRSLTGEAEEKGQWNLQSGIYLRHGDIINIPIQSVNRATDLWGADARVFRPERWAALPPAVCAVPGLYAHTLTFLNGNGGAAGNRSCIGYRFALAEIKVFLACLLRDLEFSIGDDVVIEKRVNIVTRPILVSAPEMGNQMPLGVRRVPLDEVIPAV</sequence>
<proteinExistence type="inferred from homology"/>
<evidence type="ECO:0000256" key="7">
    <source>
        <dbReference type="ARBA" id="ARBA00023004"/>
    </source>
</evidence>
<dbReference type="EMBL" id="WHVB01000012">
    <property type="protein sequence ID" value="KAF8477976.1"/>
    <property type="molecule type" value="Genomic_DNA"/>
</dbReference>
<comment type="caution">
    <text evidence="10">The sequence shown here is derived from an EMBL/GenBank/DDBJ whole genome shotgun (WGS) entry which is preliminary data.</text>
</comment>
<dbReference type="Proteomes" id="UP000759537">
    <property type="component" value="Unassembled WGS sequence"/>
</dbReference>
<keyword evidence="4" id="KW-0349">Heme</keyword>
<dbReference type="SUPFAM" id="SSF48264">
    <property type="entry name" value="Cytochrome P450"/>
    <property type="match status" value="2"/>
</dbReference>
<dbReference type="PANTHER" id="PTHR24305">
    <property type="entry name" value="CYTOCHROME P450"/>
    <property type="match status" value="1"/>
</dbReference>